<name>A0A9W9ZGB7_9CNID</name>
<feature type="compositionally biased region" description="Polar residues" evidence="2">
    <location>
        <begin position="325"/>
        <end position="337"/>
    </location>
</feature>
<reference evidence="3" key="1">
    <citation type="submission" date="2023-01" db="EMBL/GenBank/DDBJ databases">
        <title>Genome assembly of the deep-sea coral Lophelia pertusa.</title>
        <authorList>
            <person name="Herrera S."/>
            <person name="Cordes E."/>
        </authorList>
    </citation>
    <scope>NUCLEOTIDE SEQUENCE</scope>
    <source>
        <strain evidence="3">USNM1676648</strain>
        <tissue evidence="3">Polyp</tissue>
    </source>
</reference>
<proteinExistence type="predicted"/>
<keyword evidence="1" id="KW-0233">DNA recombination</keyword>
<dbReference type="Proteomes" id="UP001163046">
    <property type="component" value="Unassembled WGS sequence"/>
</dbReference>
<comment type="caution">
    <text evidence="3">The sequence shown here is derived from an EMBL/GenBank/DDBJ whole genome shotgun (WGS) entry which is preliminary data.</text>
</comment>
<feature type="compositionally biased region" description="Basic and acidic residues" evidence="2">
    <location>
        <begin position="56"/>
        <end position="81"/>
    </location>
</feature>
<evidence type="ECO:0000313" key="3">
    <source>
        <dbReference type="EMBL" id="KAJ7381226.1"/>
    </source>
</evidence>
<keyword evidence="4" id="KW-1185">Reference proteome</keyword>
<protein>
    <recommendedName>
        <fullName evidence="5">Tyr recombinase domain-containing protein</fullName>
    </recommendedName>
</protein>
<organism evidence="3 4">
    <name type="scientific">Desmophyllum pertusum</name>
    <dbReference type="NCBI Taxonomy" id="174260"/>
    <lineage>
        <taxon>Eukaryota</taxon>
        <taxon>Metazoa</taxon>
        <taxon>Cnidaria</taxon>
        <taxon>Anthozoa</taxon>
        <taxon>Hexacorallia</taxon>
        <taxon>Scleractinia</taxon>
        <taxon>Caryophylliina</taxon>
        <taxon>Caryophylliidae</taxon>
        <taxon>Desmophyllum</taxon>
    </lineage>
</organism>
<feature type="compositionally biased region" description="Polar residues" evidence="2">
    <location>
        <begin position="142"/>
        <end position="155"/>
    </location>
</feature>
<dbReference type="GO" id="GO:0015074">
    <property type="term" value="P:DNA integration"/>
    <property type="evidence" value="ECO:0007669"/>
    <property type="project" value="InterPro"/>
</dbReference>
<gene>
    <name evidence="3" type="ORF">OS493_001342</name>
</gene>
<sequence>MLKKSEVEYRVMLKSAKRYTGLAELDVIVNQEPTEAGSASEHEESIPLRPTPSTSKEPEKRIMPTATEYKKPEKRVTRERFPPLGTSKDLDVDDHDVSEEDNEDVDEHSVGSSDYDDPSYKADVSESSTEEEEENDPAGQGWRSTVDNETQSAQNRRYIRECDDLLTPDEIRQIKESRPFSEGMKCLMEAKMGKKMSQQNFADARDLLLVKLTLATGTRPGALEHALIEDYETAQEEDGNKIILVPKHKRSKDGPAMLGMDREMQGLMKVYMEIIRPQIAAKDEKRIFVKTDGHGFVKNTIGKRLQAFWVKSGVTPDKKISTTGVRKSYTTATNQRAPEQADVSAEGHEPLKQNIEELLC</sequence>
<evidence type="ECO:0000256" key="1">
    <source>
        <dbReference type="ARBA" id="ARBA00023172"/>
    </source>
</evidence>
<dbReference type="AlphaFoldDB" id="A0A9W9ZGB7"/>
<feature type="region of interest" description="Disordered" evidence="2">
    <location>
        <begin position="325"/>
        <end position="348"/>
    </location>
</feature>
<dbReference type="OrthoDB" id="5990091at2759"/>
<feature type="region of interest" description="Disordered" evidence="2">
    <location>
        <begin position="33"/>
        <end position="155"/>
    </location>
</feature>
<dbReference type="Gene3D" id="1.10.443.10">
    <property type="entry name" value="Intergrase catalytic core"/>
    <property type="match status" value="1"/>
</dbReference>
<dbReference type="GO" id="GO:0003677">
    <property type="term" value="F:DNA binding"/>
    <property type="evidence" value="ECO:0007669"/>
    <property type="project" value="InterPro"/>
</dbReference>
<evidence type="ECO:0000256" key="2">
    <source>
        <dbReference type="SAM" id="MobiDB-lite"/>
    </source>
</evidence>
<dbReference type="InterPro" id="IPR011010">
    <property type="entry name" value="DNA_brk_join_enz"/>
</dbReference>
<dbReference type="InterPro" id="IPR013762">
    <property type="entry name" value="Integrase-like_cat_sf"/>
</dbReference>
<accession>A0A9W9ZGB7</accession>
<feature type="compositionally biased region" description="Acidic residues" evidence="2">
    <location>
        <begin position="91"/>
        <end position="106"/>
    </location>
</feature>
<evidence type="ECO:0008006" key="5">
    <source>
        <dbReference type="Google" id="ProtNLM"/>
    </source>
</evidence>
<evidence type="ECO:0000313" key="4">
    <source>
        <dbReference type="Proteomes" id="UP001163046"/>
    </source>
</evidence>
<dbReference type="EMBL" id="MU826350">
    <property type="protein sequence ID" value="KAJ7381226.1"/>
    <property type="molecule type" value="Genomic_DNA"/>
</dbReference>
<dbReference type="SUPFAM" id="SSF56349">
    <property type="entry name" value="DNA breaking-rejoining enzymes"/>
    <property type="match status" value="1"/>
</dbReference>
<dbReference type="GO" id="GO:0006310">
    <property type="term" value="P:DNA recombination"/>
    <property type="evidence" value="ECO:0007669"/>
    <property type="project" value="UniProtKB-KW"/>
</dbReference>